<dbReference type="PIRSF" id="PIRSF001771">
    <property type="entry name" value="Cyclin_A_B_D_E"/>
    <property type="match status" value="1"/>
</dbReference>
<evidence type="ECO:0000256" key="4">
    <source>
        <dbReference type="ARBA" id="ARBA00023306"/>
    </source>
</evidence>
<dbReference type="SMART" id="SM00385">
    <property type="entry name" value="CYCLIN"/>
    <property type="match status" value="2"/>
</dbReference>
<dbReference type="CDD" id="cd20511">
    <property type="entry name" value="CYCLIN_AtCycB-like_rpt2"/>
    <property type="match status" value="1"/>
</dbReference>
<dbReference type="PROSITE" id="PS00292">
    <property type="entry name" value="CYCLINS"/>
    <property type="match status" value="1"/>
</dbReference>
<dbReference type="InterPro" id="IPR006671">
    <property type="entry name" value="Cyclin_N"/>
</dbReference>
<dbReference type="InterPro" id="IPR036915">
    <property type="entry name" value="Cyclin-like_sf"/>
</dbReference>
<dbReference type="InterPro" id="IPR046965">
    <property type="entry name" value="Cyclin_A/B-like"/>
</dbReference>
<comment type="similarity">
    <text evidence="1">Belongs to the cyclin family. Cyclin AB subfamily.</text>
</comment>
<dbReference type="Gene3D" id="1.10.472.10">
    <property type="entry name" value="Cyclin-like"/>
    <property type="match status" value="2"/>
</dbReference>
<dbReference type="InterPro" id="IPR048258">
    <property type="entry name" value="Cyclins_cyclin-box"/>
</dbReference>
<dbReference type="InterPro" id="IPR039361">
    <property type="entry name" value="Cyclin"/>
</dbReference>
<dbReference type="Proteomes" id="UP001341281">
    <property type="component" value="Chromosome 06"/>
</dbReference>
<evidence type="ECO:0000259" key="7">
    <source>
        <dbReference type="SMART" id="SM01332"/>
    </source>
</evidence>
<dbReference type="Pfam" id="PF02984">
    <property type="entry name" value="Cyclin_C"/>
    <property type="match status" value="1"/>
</dbReference>
<evidence type="ECO:0000256" key="5">
    <source>
        <dbReference type="RuleBase" id="RU000383"/>
    </source>
</evidence>
<evidence type="ECO:0000256" key="1">
    <source>
        <dbReference type="ARBA" id="ARBA00006955"/>
    </source>
</evidence>
<reference evidence="8 9" key="1">
    <citation type="submission" date="2024-02" db="EMBL/GenBank/DDBJ databases">
        <title>High-quality chromosome-scale genome assembly of Pensacola bahiagrass (Paspalum notatum Flugge var. saurae).</title>
        <authorList>
            <person name="Vega J.M."/>
            <person name="Podio M."/>
            <person name="Orjuela J."/>
            <person name="Siena L.A."/>
            <person name="Pessino S.C."/>
            <person name="Combes M.C."/>
            <person name="Mariac C."/>
            <person name="Albertini E."/>
            <person name="Pupilli F."/>
            <person name="Ortiz J.P.A."/>
            <person name="Leblanc O."/>
        </authorList>
    </citation>
    <scope>NUCLEOTIDE SEQUENCE [LARGE SCALE GENOMIC DNA]</scope>
    <source>
        <strain evidence="8">R1</strain>
        <tissue evidence="8">Leaf</tissue>
    </source>
</reference>
<evidence type="ECO:0000259" key="6">
    <source>
        <dbReference type="SMART" id="SM00385"/>
    </source>
</evidence>
<feature type="domain" description="Cyclin-like" evidence="6">
    <location>
        <begin position="207"/>
        <end position="291"/>
    </location>
</feature>
<keyword evidence="4" id="KW-0131">Cell cycle</keyword>
<evidence type="ECO:0000313" key="9">
    <source>
        <dbReference type="Proteomes" id="UP001341281"/>
    </source>
</evidence>
<dbReference type="PANTHER" id="PTHR10177">
    <property type="entry name" value="CYCLINS"/>
    <property type="match status" value="1"/>
</dbReference>
<proteinExistence type="inferred from homology"/>
<dbReference type="FunFam" id="1.10.472.10:FF:000032">
    <property type="entry name" value="G2/mitotic-specific cyclin-1"/>
    <property type="match status" value="1"/>
</dbReference>
<evidence type="ECO:0000313" key="8">
    <source>
        <dbReference type="EMBL" id="WVZ78396.1"/>
    </source>
</evidence>
<dbReference type="SUPFAM" id="SSF47954">
    <property type="entry name" value="Cyclin-like"/>
    <property type="match status" value="2"/>
</dbReference>
<organism evidence="8 9">
    <name type="scientific">Paspalum notatum var. saurae</name>
    <dbReference type="NCBI Taxonomy" id="547442"/>
    <lineage>
        <taxon>Eukaryota</taxon>
        <taxon>Viridiplantae</taxon>
        <taxon>Streptophyta</taxon>
        <taxon>Embryophyta</taxon>
        <taxon>Tracheophyta</taxon>
        <taxon>Spermatophyta</taxon>
        <taxon>Magnoliopsida</taxon>
        <taxon>Liliopsida</taxon>
        <taxon>Poales</taxon>
        <taxon>Poaceae</taxon>
        <taxon>PACMAD clade</taxon>
        <taxon>Panicoideae</taxon>
        <taxon>Andropogonodae</taxon>
        <taxon>Paspaleae</taxon>
        <taxon>Paspalinae</taxon>
        <taxon>Paspalum</taxon>
    </lineage>
</organism>
<evidence type="ECO:0008006" key="10">
    <source>
        <dbReference type="Google" id="ProtNLM"/>
    </source>
</evidence>
<name>A0AAQ3WYP1_PASNO</name>
<keyword evidence="2" id="KW-0132">Cell division</keyword>
<dbReference type="EMBL" id="CP144750">
    <property type="protein sequence ID" value="WVZ78396.1"/>
    <property type="molecule type" value="Genomic_DNA"/>
</dbReference>
<gene>
    <name evidence="8" type="ORF">U9M48_026110</name>
</gene>
<dbReference type="Pfam" id="PF00134">
    <property type="entry name" value="Cyclin_N"/>
    <property type="match status" value="1"/>
</dbReference>
<feature type="domain" description="Cyclin-like" evidence="6">
    <location>
        <begin position="304"/>
        <end position="395"/>
    </location>
</feature>
<feature type="domain" description="Cyclin C-terminal" evidence="7">
    <location>
        <begin position="300"/>
        <end position="426"/>
    </location>
</feature>
<keyword evidence="9" id="KW-1185">Reference proteome</keyword>
<dbReference type="GO" id="GO:0044772">
    <property type="term" value="P:mitotic cell cycle phase transition"/>
    <property type="evidence" value="ECO:0007669"/>
    <property type="project" value="InterPro"/>
</dbReference>
<dbReference type="AlphaFoldDB" id="A0AAQ3WYP1"/>
<evidence type="ECO:0000256" key="3">
    <source>
        <dbReference type="ARBA" id="ARBA00023127"/>
    </source>
</evidence>
<dbReference type="GO" id="GO:0010332">
    <property type="term" value="P:response to gamma radiation"/>
    <property type="evidence" value="ECO:0007669"/>
    <property type="project" value="UniProtKB-ARBA"/>
</dbReference>
<dbReference type="InterPro" id="IPR004367">
    <property type="entry name" value="Cyclin_C-dom"/>
</dbReference>
<accession>A0AAQ3WYP1</accession>
<keyword evidence="3 5" id="KW-0195">Cyclin</keyword>
<sequence length="434" mass="49057">MENLRSQNHHQGVAKEGVKFAPDMANTNRRALSDIKNIIGGPHQHLAVSKRGLSGKPAAAVNTNKDQPGIVGHRPVTRKFAATLASQPAAAHLAPIGSERQKRNADTAFHTPEDMETTKMADDIPLPMMSEMDEAMNTELKEIEMEDIEEEAPDIDSCDAGNSLAVVDYVDEIYRFYRRTEGSSCVPTDYMSTQTDINEKMRGILIDWLIEVHYKLELLEETLFLTVNIIDRFLALENVVRKKLQLVGVTAMLLACKYEEVSVPVVEDLILICDRAYTRADILEMERRIVNTLNFNMSVPTPYCFMRRFLKAAQAEKKQSFPSATGQLELLSFFMIELSLVEYEMLKFRPSMLAAAAIYTAQCTISGFRSWNKCCELHTKYSEEQLMDCSRMMVELHQRADHGKLTAVNRKYSTFRYGCAAKSEPAAFLLDERA</sequence>
<dbReference type="InterPro" id="IPR013763">
    <property type="entry name" value="Cyclin-like_dom"/>
</dbReference>
<dbReference type="GO" id="GO:0051301">
    <property type="term" value="P:cell division"/>
    <property type="evidence" value="ECO:0007669"/>
    <property type="project" value="UniProtKB-KW"/>
</dbReference>
<dbReference type="SMART" id="SM01332">
    <property type="entry name" value="Cyclin_C"/>
    <property type="match status" value="1"/>
</dbReference>
<evidence type="ECO:0000256" key="2">
    <source>
        <dbReference type="ARBA" id="ARBA00022618"/>
    </source>
</evidence>
<dbReference type="GO" id="GO:0016538">
    <property type="term" value="F:cyclin-dependent protein serine/threonine kinase regulator activity"/>
    <property type="evidence" value="ECO:0007669"/>
    <property type="project" value="InterPro"/>
</dbReference>
<protein>
    <recommendedName>
        <fullName evidence="10">Cyclin N-terminal domain-containing protein</fullName>
    </recommendedName>
</protein>